<feature type="domain" description="F-box" evidence="1">
    <location>
        <begin position="1"/>
        <end position="46"/>
    </location>
</feature>
<dbReference type="InterPro" id="IPR036047">
    <property type="entry name" value="F-box-like_dom_sf"/>
</dbReference>
<dbReference type="InterPro" id="IPR001810">
    <property type="entry name" value="F-box_dom"/>
</dbReference>
<evidence type="ECO:0000259" key="1">
    <source>
        <dbReference type="PROSITE" id="PS50181"/>
    </source>
</evidence>
<name>A0A3L8D6M8_OOCBI</name>
<reference evidence="2" key="1">
    <citation type="journal article" date="2018" name="Genome Res.">
        <title>The genomic architecture and molecular evolution of ant odorant receptors.</title>
        <authorList>
            <person name="McKenzie S.K."/>
            <person name="Kronauer D.J.C."/>
        </authorList>
    </citation>
    <scope>NUCLEOTIDE SEQUENCE [LARGE SCALE GENOMIC DNA]</scope>
    <source>
        <strain evidence="2">Clonal line C1</strain>
    </source>
</reference>
<sequence>MYLPKDIIEIIINFNDISVRDIINLSSTCKYYHQLIENNNTVWRQRFNHRWPVLREVCEKEMDGEYLDFKELVKARIKYKKEVQHFLKQMSKKYYIDYHHGLQELVSSNRFSGFHSWFHCINITVDEEELNLLLHSNETTHHLNYYLLVDEVTNVLPEYSQNGRNNNLTNIYYAKELLSYLKHRHLKHVWQEFINRPAEQQLLEEVATLAAQWFQPDKNISYLHIESHLDKIAQQVMEHLKSVNPNHPIFLALREQFLFWKCHNIDENHWDNSDGRQILDSLCKILFFELNFRAVGYGEIGRRRTAHAFIHSVSYSLK</sequence>
<evidence type="ECO:0000313" key="2">
    <source>
        <dbReference type="EMBL" id="RLU16125.1"/>
    </source>
</evidence>
<accession>A0A3L8D6M8</accession>
<comment type="caution">
    <text evidence="2">The sequence shown here is derived from an EMBL/GenBank/DDBJ whole genome shotgun (WGS) entry which is preliminary data.</text>
</comment>
<organism evidence="2">
    <name type="scientific">Ooceraea biroi</name>
    <name type="common">Clonal raider ant</name>
    <name type="synonym">Cerapachys biroi</name>
    <dbReference type="NCBI Taxonomy" id="2015173"/>
    <lineage>
        <taxon>Eukaryota</taxon>
        <taxon>Metazoa</taxon>
        <taxon>Ecdysozoa</taxon>
        <taxon>Arthropoda</taxon>
        <taxon>Hexapoda</taxon>
        <taxon>Insecta</taxon>
        <taxon>Pterygota</taxon>
        <taxon>Neoptera</taxon>
        <taxon>Endopterygota</taxon>
        <taxon>Hymenoptera</taxon>
        <taxon>Apocrita</taxon>
        <taxon>Aculeata</taxon>
        <taxon>Formicoidea</taxon>
        <taxon>Formicidae</taxon>
        <taxon>Dorylinae</taxon>
        <taxon>Ooceraea</taxon>
    </lineage>
</organism>
<reference evidence="2" key="2">
    <citation type="submission" date="2018-07" db="EMBL/GenBank/DDBJ databases">
        <authorList>
            <person name="Mckenzie S.K."/>
            <person name="Kronauer D.J.C."/>
        </authorList>
    </citation>
    <scope>NUCLEOTIDE SEQUENCE</scope>
    <source>
        <strain evidence="2">Clonal line C1</strain>
    </source>
</reference>
<gene>
    <name evidence="2" type="ORF">DMN91_011884</name>
</gene>
<dbReference type="AlphaFoldDB" id="A0A3L8D6M8"/>
<dbReference type="Gene3D" id="1.20.1280.50">
    <property type="match status" value="1"/>
</dbReference>
<dbReference type="PROSITE" id="PS50181">
    <property type="entry name" value="FBOX"/>
    <property type="match status" value="1"/>
</dbReference>
<proteinExistence type="predicted"/>
<protein>
    <recommendedName>
        <fullName evidence="1">F-box domain-containing protein</fullName>
    </recommendedName>
</protein>
<dbReference type="Proteomes" id="UP000279307">
    <property type="component" value="Chromosome 12"/>
</dbReference>
<dbReference type="SUPFAM" id="SSF81383">
    <property type="entry name" value="F-box domain"/>
    <property type="match status" value="1"/>
</dbReference>
<dbReference type="EMBL" id="QOIP01000012">
    <property type="protein sequence ID" value="RLU16125.1"/>
    <property type="molecule type" value="Genomic_DNA"/>
</dbReference>
<dbReference type="OrthoDB" id="7544578at2759"/>